<name>A0ABT5FJI3_9GAMM</name>
<comment type="caution">
    <text evidence="1">The sequence shown here is derived from an EMBL/GenBank/DDBJ whole genome shotgun (WGS) entry which is preliminary data.</text>
</comment>
<dbReference type="Proteomes" id="UP001528411">
    <property type="component" value="Unassembled WGS sequence"/>
</dbReference>
<dbReference type="PANTHER" id="PTHR21485:SF6">
    <property type="entry name" value="N-ACYLNEURAMINATE CYTIDYLYLTRANSFERASE-RELATED"/>
    <property type="match status" value="1"/>
</dbReference>
<dbReference type="GO" id="GO:0016779">
    <property type="term" value="F:nucleotidyltransferase activity"/>
    <property type="evidence" value="ECO:0007669"/>
    <property type="project" value="UniProtKB-KW"/>
</dbReference>
<dbReference type="InterPro" id="IPR050793">
    <property type="entry name" value="CMP-NeuNAc_synthase"/>
</dbReference>
<keyword evidence="2" id="KW-1185">Reference proteome</keyword>
<organism evidence="1 2">
    <name type="scientific">Psychrosphaera algicola</name>
    <dbReference type="NCBI Taxonomy" id="3023714"/>
    <lineage>
        <taxon>Bacteria</taxon>
        <taxon>Pseudomonadati</taxon>
        <taxon>Pseudomonadota</taxon>
        <taxon>Gammaproteobacteria</taxon>
        <taxon>Alteromonadales</taxon>
        <taxon>Pseudoalteromonadaceae</taxon>
        <taxon>Psychrosphaera</taxon>
    </lineage>
</organism>
<dbReference type="InterPro" id="IPR003329">
    <property type="entry name" value="Cytidylyl_trans"/>
</dbReference>
<dbReference type="EMBL" id="JAQOMS010000002">
    <property type="protein sequence ID" value="MDC2891341.1"/>
    <property type="molecule type" value="Genomic_DNA"/>
</dbReference>
<evidence type="ECO:0000313" key="2">
    <source>
        <dbReference type="Proteomes" id="UP001528411"/>
    </source>
</evidence>
<protein>
    <submittedName>
        <fullName evidence="1">Acylneuraminate cytidylyltransferase family protein</fullName>
    </submittedName>
</protein>
<gene>
    <name evidence="1" type="ORF">PN838_24580</name>
</gene>
<dbReference type="RefSeq" id="WP_272182345.1">
    <property type="nucleotide sequence ID" value="NZ_JAQOMS010000002.1"/>
</dbReference>
<accession>A0ABT5FJI3</accession>
<keyword evidence="1" id="KW-0808">Transferase</keyword>
<dbReference type="PANTHER" id="PTHR21485">
    <property type="entry name" value="HAD SUPERFAMILY MEMBERS CMAS AND KDSC"/>
    <property type="match status" value="1"/>
</dbReference>
<keyword evidence="1" id="KW-0548">Nucleotidyltransferase</keyword>
<reference evidence="1 2" key="1">
    <citation type="submission" date="2023-01" db="EMBL/GenBank/DDBJ databases">
        <title>Psychrosphaera sp. nov., isolated from marine algae.</title>
        <authorList>
            <person name="Bayburt H."/>
            <person name="Choi B.J."/>
            <person name="Kim J.M."/>
            <person name="Choi D.G."/>
            <person name="Jeon C.O."/>
        </authorList>
    </citation>
    <scope>NUCLEOTIDE SEQUENCE [LARGE SCALE GENOMIC DNA]</scope>
    <source>
        <strain evidence="1 2">G1-22</strain>
    </source>
</reference>
<sequence length="200" mass="22117">MNVALIPARGGSKGLPRKNIISLCGKPLIGWTIEAAKKSNKIDLVYVSTEDMEIAKIAKEHGAKVILRPSEYANDDSTSEVVISHAIDVLELEGLQISTIALLQPTSPLRNELDIDDAFDVYQKYDAQCVLSVMEPEFCAAKAYKLNEDGTITGLLFPDAPYRRRQDLPAALLPNGAIYIIKCSVFKSDSRMPKKEYILF</sequence>
<proteinExistence type="predicted"/>
<evidence type="ECO:0000313" key="1">
    <source>
        <dbReference type="EMBL" id="MDC2891341.1"/>
    </source>
</evidence>
<dbReference type="CDD" id="cd02513">
    <property type="entry name" value="CMP-NeuAc_Synthase"/>
    <property type="match status" value="1"/>
</dbReference>
<dbReference type="InterPro" id="IPR029044">
    <property type="entry name" value="Nucleotide-diphossugar_trans"/>
</dbReference>
<dbReference type="Gene3D" id="3.90.550.10">
    <property type="entry name" value="Spore Coat Polysaccharide Biosynthesis Protein SpsA, Chain A"/>
    <property type="match status" value="1"/>
</dbReference>
<dbReference type="Pfam" id="PF02348">
    <property type="entry name" value="CTP_transf_3"/>
    <property type="match status" value="1"/>
</dbReference>
<dbReference type="SUPFAM" id="SSF53448">
    <property type="entry name" value="Nucleotide-diphospho-sugar transferases"/>
    <property type="match status" value="1"/>
</dbReference>